<dbReference type="InterPro" id="IPR052762">
    <property type="entry name" value="PCW_deacetylase/CE"/>
</dbReference>
<name>A0A4Y8AVF5_9FLAO</name>
<dbReference type="PANTHER" id="PTHR37834">
    <property type="entry name" value="GDSL-LIKE LIPASE/ACYLHYDROLASE DOMAIN PROTEIN (AFU_ORTHOLOGUE AFUA_2G00620)"/>
    <property type="match status" value="1"/>
</dbReference>
<evidence type="ECO:0000259" key="1">
    <source>
        <dbReference type="Pfam" id="PF13472"/>
    </source>
</evidence>
<dbReference type="PANTHER" id="PTHR37834:SF2">
    <property type="entry name" value="ESTERASE, SGNH HYDROLASE-TYPE"/>
    <property type="match status" value="1"/>
</dbReference>
<evidence type="ECO:0000259" key="2">
    <source>
        <dbReference type="Pfam" id="PF17996"/>
    </source>
</evidence>
<dbReference type="Pfam" id="PF17996">
    <property type="entry name" value="CE2_N"/>
    <property type="match status" value="1"/>
</dbReference>
<dbReference type="Pfam" id="PF13472">
    <property type="entry name" value="Lipase_GDSL_2"/>
    <property type="match status" value="1"/>
</dbReference>
<accession>A0A4Y8AVF5</accession>
<dbReference type="RefSeq" id="WP_134246519.1">
    <property type="nucleotide sequence ID" value="NZ_SNQI01000001.1"/>
</dbReference>
<comment type="caution">
    <text evidence="3">The sequence shown here is derived from an EMBL/GenBank/DDBJ whole genome shotgun (WGS) entry which is preliminary data.</text>
</comment>
<dbReference type="InterPro" id="IPR040794">
    <property type="entry name" value="CE2_N"/>
</dbReference>
<sequence>MKFPKIFATIIIVFVFFIGCNKNKNSSLNFYSPENKLFTYYGRFEILQDNSVALISSASLVEFIVEGNSLNIKLKSANNTHNYIAISINEQYQKRYKINSDSITNISIYLSKNQQNKIQIFKATEAASGAVIFHGVEAQKVISVPKKKKRTIEFIGDSVTCGAAADPSYVPCGEGEYLDQHNAYLAYGPRIAKALNVNFMLSSVSGIGIYRNWNDENIEEPIMPEVYENLYLNKDNSKKYDFLIKPEIVSICLGTNDLSNGDGIKPRLPFNKEKFVANYIDFVKTIFKRYPNTKIVLLNSPMITGEINDLLISCLEKVQNYFAKDNRSILIFELEKAYNNGCTTHPNIDDHKDIADTLTPFYKNILK</sequence>
<evidence type="ECO:0000313" key="3">
    <source>
        <dbReference type="EMBL" id="TEW76507.1"/>
    </source>
</evidence>
<organism evidence="3 4">
    <name type="scientific">Gramella jeungdoensis</name>
    <dbReference type="NCBI Taxonomy" id="708091"/>
    <lineage>
        <taxon>Bacteria</taxon>
        <taxon>Pseudomonadati</taxon>
        <taxon>Bacteroidota</taxon>
        <taxon>Flavobacteriia</taxon>
        <taxon>Flavobacteriales</taxon>
        <taxon>Flavobacteriaceae</taxon>
        <taxon>Christiangramia</taxon>
    </lineage>
</organism>
<dbReference type="SUPFAM" id="SSF52266">
    <property type="entry name" value="SGNH hydrolase"/>
    <property type="match status" value="1"/>
</dbReference>
<dbReference type="GO" id="GO:0052689">
    <property type="term" value="F:carboxylic ester hydrolase activity"/>
    <property type="evidence" value="ECO:0007669"/>
    <property type="project" value="InterPro"/>
</dbReference>
<dbReference type="EMBL" id="SNQI01000001">
    <property type="protein sequence ID" value="TEW76507.1"/>
    <property type="molecule type" value="Genomic_DNA"/>
</dbReference>
<dbReference type="Gene3D" id="2.60.120.260">
    <property type="entry name" value="Galactose-binding domain-like"/>
    <property type="match status" value="1"/>
</dbReference>
<dbReference type="PROSITE" id="PS51257">
    <property type="entry name" value="PROKAR_LIPOPROTEIN"/>
    <property type="match status" value="1"/>
</dbReference>
<keyword evidence="4" id="KW-1185">Reference proteome</keyword>
<dbReference type="OrthoDB" id="9801375at2"/>
<dbReference type="InterPro" id="IPR037461">
    <property type="entry name" value="CtCE2-like_dom"/>
</dbReference>
<gene>
    <name evidence="3" type="ORF">E2488_01265</name>
</gene>
<dbReference type="InterPro" id="IPR036514">
    <property type="entry name" value="SGNH_hydro_sf"/>
</dbReference>
<dbReference type="Proteomes" id="UP000298517">
    <property type="component" value="Unassembled WGS sequence"/>
</dbReference>
<proteinExistence type="predicted"/>
<dbReference type="AlphaFoldDB" id="A0A4Y8AVF5"/>
<dbReference type="CDD" id="cd01831">
    <property type="entry name" value="Endoglucanase_E_like"/>
    <property type="match status" value="1"/>
</dbReference>
<feature type="domain" description="SGNH hydrolase-type esterase" evidence="1">
    <location>
        <begin position="154"/>
        <end position="301"/>
    </location>
</feature>
<evidence type="ECO:0000313" key="4">
    <source>
        <dbReference type="Proteomes" id="UP000298517"/>
    </source>
</evidence>
<reference evidence="3 4" key="1">
    <citation type="journal article" date="2011" name="J. Microbiol.">
        <title>Gramella jeungdoensis sp. nov., isolated from a solar saltern in Korea.</title>
        <authorList>
            <person name="Joung Y."/>
            <person name="Kim H."/>
            <person name="Jang T."/>
            <person name="Ahn T.S."/>
            <person name="Joh K."/>
        </authorList>
    </citation>
    <scope>NUCLEOTIDE SEQUENCE [LARGE SCALE GENOMIC DNA]</scope>
    <source>
        <strain evidence="3 4">KCTC 23123</strain>
    </source>
</reference>
<dbReference type="InterPro" id="IPR013830">
    <property type="entry name" value="SGNH_hydro"/>
</dbReference>
<protein>
    <submittedName>
        <fullName evidence="3">GDSL family lipase</fullName>
    </submittedName>
</protein>
<feature type="domain" description="Carbohydrate esterase 2 N-terminal" evidence="2">
    <location>
        <begin position="40"/>
        <end position="141"/>
    </location>
</feature>
<dbReference type="Gene3D" id="3.40.50.1110">
    <property type="entry name" value="SGNH hydrolase"/>
    <property type="match status" value="1"/>
</dbReference>